<dbReference type="InterPro" id="IPR007074">
    <property type="entry name" value="LicD/FKTN/FKRP_NTP_transf"/>
</dbReference>
<organism evidence="2">
    <name type="scientific">Desulfovibrio desulfuricans (strain ATCC 27774 / DSM 6949 / MB)</name>
    <dbReference type="NCBI Taxonomy" id="525146"/>
    <lineage>
        <taxon>Bacteria</taxon>
        <taxon>Pseudomonadati</taxon>
        <taxon>Thermodesulfobacteriota</taxon>
        <taxon>Desulfovibrionia</taxon>
        <taxon>Desulfovibrionales</taxon>
        <taxon>Desulfovibrionaceae</taxon>
        <taxon>Desulfovibrio</taxon>
    </lineage>
</organism>
<accession>B8IZJ6</accession>
<feature type="domain" description="LicD/FKTN/FKRP nucleotidyltransferase" evidence="1">
    <location>
        <begin position="72"/>
        <end position="283"/>
    </location>
</feature>
<dbReference type="EMBL" id="CP001358">
    <property type="protein sequence ID" value="ACL48923.1"/>
    <property type="molecule type" value="Genomic_DNA"/>
</dbReference>
<dbReference type="HOGENOM" id="CLU_882024_0_0_7"/>
<reference evidence="2" key="1">
    <citation type="submission" date="2009-01" db="EMBL/GenBank/DDBJ databases">
        <title>Complete sequence of Desulfovibrio desulfuricans subsp. desulfuricans str. ATCC 27774.</title>
        <authorList>
            <consortium name="US DOE Joint Genome Institute"/>
            <person name="Lucas S."/>
            <person name="Copeland A."/>
            <person name="Lapidus A."/>
            <person name="Glavina del Rio T."/>
            <person name="Tice H."/>
            <person name="Bruce D."/>
            <person name="Goodwin L."/>
            <person name="Pitluck S."/>
            <person name="Sims D."/>
            <person name="Lu M."/>
            <person name="Kiss H."/>
            <person name="Meineke L."/>
            <person name="Brettin T."/>
            <person name="Detter J.C."/>
            <person name="Han C."/>
            <person name="Larimer F."/>
            <person name="Land M."/>
            <person name="Hauser L."/>
            <person name="Kyrpides N."/>
            <person name="Ovchinnikova G."/>
            <person name="Hazen T.C."/>
        </authorList>
    </citation>
    <scope>NUCLEOTIDE SEQUENCE [LARGE SCALE GENOMIC DNA]</scope>
    <source>
        <strain evidence="2">ATCC 27774</strain>
    </source>
</reference>
<dbReference type="PANTHER" id="PTHR43404">
    <property type="entry name" value="LIPOPOLYSACCHARIDE CHOLINEPHOSPHOTRANSFERASE LICD"/>
    <property type="match status" value="1"/>
</dbReference>
<name>B8IZJ6_DESDA</name>
<protein>
    <submittedName>
        <fullName evidence="2">LicD family protein</fullName>
    </submittedName>
</protein>
<proteinExistence type="predicted"/>
<dbReference type="Pfam" id="PF04991">
    <property type="entry name" value="LicD"/>
    <property type="match status" value="1"/>
</dbReference>
<dbReference type="KEGG" id="dds:Ddes_1016"/>
<dbReference type="AlphaFoldDB" id="B8IZJ6"/>
<gene>
    <name evidence="2" type="ordered locus">Ddes_1016</name>
</gene>
<evidence type="ECO:0000313" key="2">
    <source>
        <dbReference type="EMBL" id="ACL48923.1"/>
    </source>
</evidence>
<dbReference type="PANTHER" id="PTHR43404:SF1">
    <property type="entry name" value="MNN4P"/>
    <property type="match status" value="1"/>
</dbReference>
<dbReference type="STRING" id="525146.Ddes_1016"/>
<sequence>MPASPTDMILKKLQRKMYEAEHYKRLWQGTRAQLDYLKEHADITRLKPATGKLRQEQLELVDVCNNFFEEIKELDIKPFLIAGNLLGAVRHKGFIPWDDDLDFGLMREDYTKLVNFCKKKYVVTDYTKNYKKSEWNYVTGYSQLRPYLKEYPNQYILDVWLDQIQIFYGTSLADRKAIDFWVYDFYDENYTFAEHKQYLEYITQKKTEIDNIAGIIDFLDEEVRRNKNIVKESKNIYFGIDCVMSYSKPFNTSFIPYDVIFPLKKMKYEHTEFYAPNKEMEYLFFEFTDPMKFSNDLGISHHHVLRDRFIQEYGL</sequence>
<evidence type="ECO:0000259" key="1">
    <source>
        <dbReference type="Pfam" id="PF04991"/>
    </source>
</evidence>
<dbReference type="InterPro" id="IPR052942">
    <property type="entry name" value="LPS_cholinephosphotransferase"/>
</dbReference>
<dbReference type="eggNOG" id="COG3475">
    <property type="taxonomic scope" value="Bacteria"/>
</dbReference>
<dbReference type="GO" id="GO:0009100">
    <property type="term" value="P:glycoprotein metabolic process"/>
    <property type="evidence" value="ECO:0007669"/>
    <property type="project" value="UniProtKB-ARBA"/>
</dbReference>